<gene>
    <name evidence="3" type="primary">LOC115891385</name>
</gene>
<proteinExistence type="predicted"/>
<feature type="coiled-coil region" evidence="1">
    <location>
        <begin position="85"/>
        <end position="238"/>
    </location>
</feature>
<name>A0A6J2YWN7_SITOR</name>
<dbReference type="RefSeq" id="XP_030767692.1">
    <property type="nucleotide sequence ID" value="XM_030911832.1"/>
</dbReference>
<organism evidence="2 3">
    <name type="scientific">Sitophilus oryzae</name>
    <name type="common">Rice weevil</name>
    <name type="synonym">Curculio oryzae</name>
    <dbReference type="NCBI Taxonomy" id="7048"/>
    <lineage>
        <taxon>Eukaryota</taxon>
        <taxon>Metazoa</taxon>
        <taxon>Ecdysozoa</taxon>
        <taxon>Arthropoda</taxon>
        <taxon>Hexapoda</taxon>
        <taxon>Insecta</taxon>
        <taxon>Pterygota</taxon>
        <taxon>Neoptera</taxon>
        <taxon>Endopterygota</taxon>
        <taxon>Coleoptera</taxon>
        <taxon>Polyphaga</taxon>
        <taxon>Cucujiformia</taxon>
        <taxon>Curculionidae</taxon>
        <taxon>Dryophthorinae</taxon>
        <taxon>Sitophilus</taxon>
    </lineage>
</organism>
<evidence type="ECO:0000256" key="1">
    <source>
        <dbReference type="SAM" id="Coils"/>
    </source>
</evidence>
<keyword evidence="1" id="KW-0175">Coiled coil</keyword>
<sequence>MLDCDESLINLDQISKDLEEIELKYSPKAASKQFEVPACLEENLIVLSKELDSLGLPIVKLEGSVTDLLQQVVKSSRGLVHIHRNALSQIKNQNLEKKAKDLKNNQAYGQLDRYKEHLEKSQENSVTLKNEIFKLERKIRELSKKECDSKDEIKRLKLWYISKQNELEHNIRKLNMENERLKEMFNQDIVTDSSRNSVALSLLKKYRVNEEIYKTTIKKLQENNRELLEEVLNLKEELVLDGFKK</sequence>
<accession>A0A6J2YWN7</accession>
<protein>
    <submittedName>
        <fullName evidence="3">Afadin- and alpha-actinin-binding protein-like</fullName>
    </submittedName>
</protein>
<reference evidence="3" key="1">
    <citation type="submission" date="2025-08" db="UniProtKB">
        <authorList>
            <consortium name="RefSeq"/>
        </authorList>
    </citation>
    <scope>IDENTIFICATION</scope>
    <source>
        <tissue evidence="3">Gonads</tissue>
    </source>
</reference>
<dbReference type="KEGG" id="soy:115891385"/>
<dbReference type="Proteomes" id="UP000504635">
    <property type="component" value="Unplaced"/>
</dbReference>
<dbReference type="OrthoDB" id="312015at2759"/>
<keyword evidence="2" id="KW-1185">Reference proteome</keyword>
<dbReference type="AlphaFoldDB" id="A0A6J2YWN7"/>
<dbReference type="InParanoid" id="A0A6J2YWN7"/>
<dbReference type="GeneID" id="115891385"/>
<evidence type="ECO:0000313" key="2">
    <source>
        <dbReference type="Proteomes" id="UP000504635"/>
    </source>
</evidence>
<evidence type="ECO:0000313" key="3">
    <source>
        <dbReference type="RefSeq" id="XP_030767692.1"/>
    </source>
</evidence>